<evidence type="ECO:0000313" key="3">
    <source>
        <dbReference type="Proteomes" id="UP000307768"/>
    </source>
</evidence>
<dbReference type="AlphaFoldDB" id="A0A5Q6RY16"/>
<evidence type="ECO:0000313" key="2">
    <source>
        <dbReference type="EMBL" id="KAA1422983.1"/>
    </source>
</evidence>
<dbReference type="Gene3D" id="3.10.450.50">
    <property type="match status" value="1"/>
</dbReference>
<organism evidence="2 3">
    <name type="scientific">Mumia zhuanghuii</name>
    <dbReference type="NCBI Taxonomy" id="2585211"/>
    <lineage>
        <taxon>Bacteria</taxon>
        <taxon>Bacillati</taxon>
        <taxon>Actinomycetota</taxon>
        <taxon>Actinomycetes</taxon>
        <taxon>Propionibacteriales</taxon>
        <taxon>Nocardioidaceae</taxon>
        <taxon>Mumia</taxon>
    </lineage>
</organism>
<dbReference type="EMBL" id="VDFQ02000003">
    <property type="protein sequence ID" value="KAA1422983.1"/>
    <property type="molecule type" value="Genomic_DNA"/>
</dbReference>
<gene>
    <name evidence="2" type="ORF">FE697_012680</name>
</gene>
<protein>
    <submittedName>
        <fullName evidence="2">Nuclear transport factor 2 family protein</fullName>
    </submittedName>
</protein>
<feature type="domain" description="SnoaL-like" evidence="1">
    <location>
        <begin position="14"/>
        <end position="115"/>
    </location>
</feature>
<dbReference type="InterPro" id="IPR032710">
    <property type="entry name" value="NTF2-like_dom_sf"/>
</dbReference>
<reference evidence="2 3" key="1">
    <citation type="submission" date="2019-09" db="EMBL/GenBank/DDBJ databases">
        <title>Mumia zhuanghuii sp. nov. isolated from the intestinal contents of plateau pika (Ochotona curzoniae) in the Qinghai-Tibet plateau of China.</title>
        <authorList>
            <person name="Tian Z."/>
        </authorList>
    </citation>
    <scope>NUCLEOTIDE SEQUENCE [LARGE SCALE GENOMIC DNA]</scope>
    <source>
        <strain evidence="3">350</strain>
    </source>
</reference>
<sequence>MSDTDRHPYVVLLDRIIAAAEAGDATDLYDVYADGAVIWHNHDNREQTVERNAKVLEAMPRFVSDRTYTDRQIQVFDGGVVQQHVLRGVNRESGEKVALHACVVVRVNDEGRITRLDEYIDSAEAAGFGPAPQRSA</sequence>
<dbReference type="RefSeq" id="WP_149769934.1">
    <property type="nucleotide sequence ID" value="NZ_VDFQ02000003.1"/>
</dbReference>
<proteinExistence type="predicted"/>
<name>A0A5Q6RY16_9ACTN</name>
<dbReference type="OrthoDB" id="7207122at2"/>
<dbReference type="SUPFAM" id="SSF54427">
    <property type="entry name" value="NTF2-like"/>
    <property type="match status" value="1"/>
</dbReference>
<evidence type="ECO:0000259" key="1">
    <source>
        <dbReference type="Pfam" id="PF12680"/>
    </source>
</evidence>
<dbReference type="Pfam" id="PF12680">
    <property type="entry name" value="SnoaL_2"/>
    <property type="match status" value="1"/>
</dbReference>
<accession>A0A5Q6RY16</accession>
<dbReference type="Proteomes" id="UP000307768">
    <property type="component" value="Unassembled WGS sequence"/>
</dbReference>
<dbReference type="InterPro" id="IPR037401">
    <property type="entry name" value="SnoaL-like"/>
</dbReference>
<comment type="caution">
    <text evidence="2">The sequence shown here is derived from an EMBL/GenBank/DDBJ whole genome shotgun (WGS) entry which is preliminary data.</text>
</comment>